<dbReference type="GO" id="GO:0103118">
    <property type="term" value="F:UDP-3-O-[(3R)-3-hydroxyacyl]-glucosamine N-acyltransferase activity"/>
    <property type="evidence" value="ECO:0007669"/>
    <property type="project" value="UniProtKB-EC"/>
</dbReference>
<accession>A0A9X4XPP9</accession>
<evidence type="ECO:0000313" key="11">
    <source>
        <dbReference type="Proteomes" id="UP000438991"/>
    </source>
</evidence>
<evidence type="ECO:0000256" key="4">
    <source>
        <dbReference type="ARBA" id="ARBA00022737"/>
    </source>
</evidence>
<dbReference type="Proteomes" id="UP000438991">
    <property type="component" value="Unassembled WGS sequence"/>
</dbReference>
<comment type="pathway">
    <text evidence="7">Bacterial outer membrane biogenesis; LPS lipid A biosynthesis.</text>
</comment>
<evidence type="ECO:0000256" key="7">
    <source>
        <dbReference type="HAMAP-Rule" id="MF_00523"/>
    </source>
</evidence>
<dbReference type="EMBL" id="WNKV01000005">
    <property type="protein sequence ID" value="MTW16256.1"/>
    <property type="molecule type" value="Genomic_DNA"/>
</dbReference>
<gene>
    <name evidence="7 10" type="primary">lpxD</name>
    <name evidence="10" type="ORF">GJ689_08540</name>
</gene>
<evidence type="ECO:0000259" key="9">
    <source>
        <dbReference type="Pfam" id="PF04613"/>
    </source>
</evidence>
<comment type="catalytic activity">
    <reaction evidence="7">
        <text>a UDP-3-O-[(3R)-3-hydroxyacyl]-alpha-D-glucosamine + a (3R)-hydroxyacyl-[ACP] = a UDP-2-N,3-O-bis[(3R)-3-hydroxyacyl]-alpha-D-glucosamine + holo-[ACP] + H(+)</text>
        <dbReference type="Rhea" id="RHEA:53836"/>
        <dbReference type="Rhea" id="RHEA-COMP:9685"/>
        <dbReference type="Rhea" id="RHEA-COMP:9945"/>
        <dbReference type="ChEBI" id="CHEBI:15378"/>
        <dbReference type="ChEBI" id="CHEBI:64479"/>
        <dbReference type="ChEBI" id="CHEBI:78827"/>
        <dbReference type="ChEBI" id="CHEBI:137740"/>
        <dbReference type="ChEBI" id="CHEBI:137748"/>
        <dbReference type="EC" id="2.3.1.191"/>
    </reaction>
</comment>
<dbReference type="GO" id="GO:0009245">
    <property type="term" value="P:lipid A biosynthetic process"/>
    <property type="evidence" value="ECO:0007669"/>
    <property type="project" value="UniProtKB-UniRule"/>
</dbReference>
<dbReference type="CDD" id="cd03352">
    <property type="entry name" value="LbH_LpxD"/>
    <property type="match status" value="1"/>
</dbReference>
<dbReference type="NCBIfam" id="TIGR01853">
    <property type="entry name" value="lipid_A_lpxD"/>
    <property type="match status" value="1"/>
</dbReference>
<evidence type="ECO:0000256" key="2">
    <source>
        <dbReference type="ARBA" id="ARBA00022556"/>
    </source>
</evidence>
<dbReference type="InterPro" id="IPR011004">
    <property type="entry name" value="Trimer_LpxA-like_sf"/>
</dbReference>
<organism evidence="10 11">
    <name type="scientific">Rhodoplanes serenus</name>
    <dbReference type="NCBI Taxonomy" id="200615"/>
    <lineage>
        <taxon>Bacteria</taxon>
        <taxon>Pseudomonadati</taxon>
        <taxon>Pseudomonadota</taxon>
        <taxon>Alphaproteobacteria</taxon>
        <taxon>Hyphomicrobiales</taxon>
        <taxon>Nitrobacteraceae</taxon>
        <taxon>Rhodoplanes</taxon>
    </lineage>
</organism>
<dbReference type="EC" id="2.3.1.191" evidence="7"/>
<dbReference type="NCBIfam" id="NF002060">
    <property type="entry name" value="PRK00892.1"/>
    <property type="match status" value="1"/>
</dbReference>
<dbReference type="InterPro" id="IPR001451">
    <property type="entry name" value="Hexapep"/>
</dbReference>
<dbReference type="SUPFAM" id="SSF51161">
    <property type="entry name" value="Trimeric LpxA-like enzymes"/>
    <property type="match status" value="1"/>
</dbReference>
<evidence type="ECO:0000256" key="3">
    <source>
        <dbReference type="ARBA" id="ARBA00022679"/>
    </source>
</evidence>
<dbReference type="RefSeq" id="WP_155479268.1">
    <property type="nucleotide sequence ID" value="NZ_WNKV01000005.1"/>
</dbReference>
<dbReference type="Pfam" id="PF00132">
    <property type="entry name" value="Hexapep"/>
    <property type="match status" value="2"/>
</dbReference>
<comment type="subunit">
    <text evidence="7">Homotrimer.</text>
</comment>
<evidence type="ECO:0000313" key="10">
    <source>
        <dbReference type="EMBL" id="MTW16256.1"/>
    </source>
</evidence>
<dbReference type="HAMAP" id="MF_00523">
    <property type="entry name" value="LpxD"/>
    <property type="match status" value="1"/>
</dbReference>
<evidence type="ECO:0000256" key="6">
    <source>
        <dbReference type="ARBA" id="ARBA00023315"/>
    </source>
</evidence>
<keyword evidence="2 7" id="KW-0441">Lipid A biosynthesis</keyword>
<keyword evidence="5 7" id="KW-0443">Lipid metabolism</keyword>
<dbReference type="Gene3D" id="3.40.1390.10">
    <property type="entry name" value="MurE/MurF, N-terminal domain"/>
    <property type="match status" value="1"/>
</dbReference>
<name>A0A9X4XPP9_9BRAD</name>
<dbReference type="AlphaFoldDB" id="A0A9X4XPP9"/>
<keyword evidence="6 7" id="KW-0012">Acyltransferase</keyword>
<keyword evidence="1 7" id="KW-0444">Lipid biosynthesis</keyword>
<dbReference type="PANTHER" id="PTHR43378:SF2">
    <property type="entry name" value="UDP-3-O-ACYLGLUCOSAMINE N-ACYLTRANSFERASE 1, MITOCHONDRIAL-RELATED"/>
    <property type="match status" value="1"/>
</dbReference>
<keyword evidence="3 7" id="KW-0808">Transferase</keyword>
<evidence type="ECO:0000256" key="5">
    <source>
        <dbReference type="ARBA" id="ARBA00023098"/>
    </source>
</evidence>
<evidence type="ECO:0000256" key="1">
    <source>
        <dbReference type="ARBA" id="ARBA00022516"/>
    </source>
</evidence>
<comment type="function">
    <text evidence="7">Catalyzes the N-acylation of UDP-3-O-acylglucosamine using 3-hydroxyacyl-ACP as the acyl donor. Is involved in the biosynthesis of lipid A, a phosphorylated glycolipid that anchors the lipopolysaccharide to the outer membrane of the cell.</text>
</comment>
<evidence type="ECO:0000256" key="8">
    <source>
        <dbReference type="SAM" id="MobiDB-lite"/>
    </source>
</evidence>
<reference evidence="10 11" key="1">
    <citation type="submission" date="2019-11" db="EMBL/GenBank/DDBJ databases">
        <title>Whole-genome sequence of Rhodoplanes serenus DSM 18633, type strain.</title>
        <authorList>
            <person name="Kyndt J.A."/>
            <person name="Meyer T.E."/>
        </authorList>
    </citation>
    <scope>NUCLEOTIDE SEQUENCE [LARGE SCALE GENOMIC DNA]</scope>
    <source>
        <strain evidence="10 11">DSM 18633</strain>
    </source>
</reference>
<comment type="similarity">
    <text evidence="7">Belongs to the transferase hexapeptide repeat family. LpxD subfamily.</text>
</comment>
<dbReference type="InterPro" id="IPR020573">
    <property type="entry name" value="UDP_GlcNAc_AcTrfase_non-rep"/>
</dbReference>
<feature type="region of interest" description="Disordered" evidence="8">
    <location>
        <begin position="339"/>
        <end position="358"/>
    </location>
</feature>
<dbReference type="GO" id="GO:0016020">
    <property type="term" value="C:membrane"/>
    <property type="evidence" value="ECO:0007669"/>
    <property type="project" value="GOC"/>
</dbReference>
<proteinExistence type="inferred from homology"/>
<keyword evidence="4 7" id="KW-0677">Repeat</keyword>
<dbReference type="PANTHER" id="PTHR43378">
    <property type="entry name" value="UDP-3-O-ACYLGLUCOSAMINE N-ACYLTRANSFERASE"/>
    <property type="match status" value="1"/>
</dbReference>
<dbReference type="GO" id="GO:0016410">
    <property type="term" value="F:N-acyltransferase activity"/>
    <property type="evidence" value="ECO:0007669"/>
    <property type="project" value="InterPro"/>
</dbReference>
<sequence length="358" mass="36784">MTEPFFFAPATALTVAEIVALTGAEPSPGLPLDRSIRDVATLDEAGPSDLAFLDNPRYADALPHTRAGACLVAPRFVAAAAEGQPLLITRDPHRAFVAVTRALYPAALRPASLFGAQGVSPGAIVHPQARLESGAVIDPGAVVGPGAEIGSGTVIGPTAVIGPGVRIGRDCAIGAGSTLTHTLVGDRVIIHPGCRIGQDGFGFVMGPGGHLKVPQLRRVIIQNDVEIGAGTTIDRGGTRDTVIGEGTKIDNLVQIGHNVQIGRHCVIVAQSGISGSTVLEDYVVLGARAGTNNHVVIGEGAQVAALSGVNSDIPRGERWGGAPAKPAKAWMRELRAINRLAQSRPGGDKSSGSNDERD</sequence>
<protein>
    <recommendedName>
        <fullName evidence="7">UDP-3-O-acylglucosamine N-acyltransferase</fullName>
        <ecNumber evidence="7">2.3.1.191</ecNumber>
    </recommendedName>
</protein>
<feature type="active site" description="Proton acceptor" evidence="7">
    <location>
        <position position="257"/>
    </location>
</feature>
<dbReference type="Gene3D" id="2.160.10.10">
    <property type="entry name" value="Hexapeptide repeat proteins"/>
    <property type="match status" value="1"/>
</dbReference>
<comment type="caution">
    <text evidence="10">The sequence shown here is derived from an EMBL/GenBank/DDBJ whole genome shotgun (WGS) entry which is preliminary data.</text>
</comment>
<feature type="domain" description="UDP-3-O-[3-hydroxymyristoyl] glucosamine N-acyltransferase non-repeat region" evidence="9">
    <location>
        <begin position="33"/>
        <end position="101"/>
    </location>
</feature>
<dbReference type="InterPro" id="IPR007691">
    <property type="entry name" value="LpxD"/>
</dbReference>
<dbReference type="Pfam" id="PF04613">
    <property type="entry name" value="LpxD"/>
    <property type="match status" value="1"/>
</dbReference>